<name>A0A8J7FI04_9NEIS</name>
<evidence type="ECO:0000313" key="1">
    <source>
        <dbReference type="EMBL" id="MBE9608132.1"/>
    </source>
</evidence>
<keyword evidence="2" id="KW-1185">Reference proteome</keyword>
<dbReference type="AlphaFoldDB" id="A0A8J7FI04"/>
<evidence type="ECO:0000313" key="2">
    <source>
        <dbReference type="Proteomes" id="UP000604481"/>
    </source>
</evidence>
<proteinExistence type="predicted"/>
<organism evidence="1 2">
    <name type="scientific">Chitinilyticum piscinae</name>
    <dbReference type="NCBI Taxonomy" id="2866724"/>
    <lineage>
        <taxon>Bacteria</taxon>
        <taxon>Pseudomonadati</taxon>
        <taxon>Pseudomonadota</taxon>
        <taxon>Betaproteobacteria</taxon>
        <taxon>Neisseriales</taxon>
        <taxon>Chitinibacteraceae</taxon>
        <taxon>Chitinilyticum</taxon>
    </lineage>
</organism>
<gene>
    <name evidence="1" type="ORF">INR99_02110</name>
</gene>
<dbReference type="RefSeq" id="WP_194114633.1">
    <property type="nucleotide sequence ID" value="NZ_JADFUA010000001.1"/>
</dbReference>
<sequence>MKHALILLNGQPSPEFAALAAALHRQLPGMLRFNVALLENGILQHGTMPLEHAMHYCLPALLQAGQVLLVEHGWLGSESKRELLTELAGYHALLLGIRQPGDTDELHAGFDYDGQWPLTEATSPAELAGEILAALPELSASGCWSSLQNLA</sequence>
<comment type="caution">
    <text evidence="1">The sequence shown here is derived from an EMBL/GenBank/DDBJ whole genome shotgun (WGS) entry which is preliminary data.</text>
</comment>
<protein>
    <submittedName>
        <fullName evidence="1">Uncharacterized protein</fullName>
    </submittedName>
</protein>
<dbReference type="EMBL" id="JADFUA010000001">
    <property type="protein sequence ID" value="MBE9608132.1"/>
    <property type="molecule type" value="Genomic_DNA"/>
</dbReference>
<accession>A0A8J7FI04</accession>
<reference evidence="1 2" key="1">
    <citation type="submission" date="2020-10" db="EMBL/GenBank/DDBJ databases">
        <title>The genome sequence of Chitinilyticum litopenaei 4Y14.</title>
        <authorList>
            <person name="Liu Y."/>
        </authorList>
    </citation>
    <scope>NUCLEOTIDE SEQUENCE [LARGE SCALE GENOMIC DNA]</scope>
    <source>
        <strain evidence="1 2">4Y14</strain>
    </source>
</reference>
<dbReference type="Proteomes" id="UP000604481">
    <property type="component" value="Unassembled WGS sequence"/>
</dbReference>